<evidence type="ECO:0000313" key="5">
    <source>
        <dbReference type="Proteomes" id="UP000053469"/>
    </source>
</evidence>
<feature type="compositionally biased region" description="Basic and acidic residues" evidence="1">
    <location>
        <begin position="116"/>
        <end position="135"/>
    </location>
</feature>
<evidence type="ECO:0000313" key="4">
    <source>
        <dbReference type="EMBL" id="KUK67483.1"/>
    </source>
</evidence>
<name>A0A101GZW8_9BACT</name>
<comment type="caution">
    <text evidence="4">The sequence shown here is derived from an EMBL/GenBank/DDBJ whole genome shotgun (WGS) entry which is preliminary data.</text>
</comment>
<keyword evidence="2" id="KW-0472">Membrane</keyword>
<dbReference type="Proteomes" id="UP000053469">
    <property type="component" value="Unassembled WGS sequence"/>
</dbReference>
<keyword evidence="2 4" id="KW-0812">Transmembrane</keyword>
<feature type="transmembrane region" description="Helical" evidence="2">
    <location>
        <begin position="245"/>
        <end position="265"/>
    </location>
</feature>
<reference evidence="5" key="1">
    <citation type="journal article" date="2015" name="MBio">
        <title>Genome-Resolved Metagenomic Analysis Reveals Roles for Candidate Phyla and Other Microbial Community Members in Biogeochemical Transformations in Oil Reservoirs.</title>
        <authorList>
            <person name="Hu P."/>
            <person name="Tom L."/>
            <person name="Singh A."/>
            <person name="Thomas B.C."/>
            <person name="Baker B.J."/>
            <person name="Piceno Y.M."/>
            <person name="Andersen G.L."/>
            <person name="Banfield J.F."/>
        </authorList>
    </citation>
    <scope>NUCLEOTIDE SEQUENCE [LARGE SCALE GENOMIC DNA]</scope>
</reference>
<proteinExistence type="predicted"/>
<dbReference type="AlphaFoldDB" id="A0A101GZW8"/>
<protein>
    <submittedName>
        <fullName evidence="4">Transmembrane(S)protein</fullName>
    </submittedName>
</protein>
<evidence type="ECO:0000256" key="2">
    <source>
        <dbReference type="SAM" id="Phobius"/>
    </source>
</evidence>
<organism evidence="4 5">
    <name type="scientific">candidate division WS6 bacterium 36_33</name>
    <dbReference type="NCBI Taxonomy" id="1641388"/>
    <lineage>
        <taxon>Bacteria</taxon>
        <taxon>Candidatus Dojkabacteria</taxon>
    </lineage>
</organism>
<gene>
    <name evidence="4" type="ORF">XD87_0094</name>
</gene>
<evidence type="ECO:0000259" key="3">
    <source>
        <dbReference type="Pfam" id="PF04865"/>
    </source>
</evidence>
<keyword evidence="2" id="KW-1133">Transmembrane helix</keyword>
<accession>A0A101GZW8</accession>
<dbReference type="InterPro" id="IPR006949">
    <property type="entry name" value="Barrel_Baseplate_J-like"/>
</dbReference>
<feature type="domain" description="Baseplate protein J-like barrel" evidence="3">
    <location>
        <begin position="346"/>
        <end position="421"/>
    </location>
</feature>
<evidence type="ECO:0000256" key="1">
    <source>
        <dbReference type="SAM" id="MobiDB-lite"/>
    </source>
</evidence>
<dbReference type="EMBL" id="LGGI01000007">
    <property type="protein sequence ID" value="KUK67483.1"/>
    <property type="molecule type" value="Genomic_DNA"/>
</dbReference>
<feature type="compositionally biased region" description="Basic residues" evidence="1">
    <location>
        <begin position="106"/>
        <end position="115"/>
    </location>
</feature>
<feature type="region of interest" description="Disordered" evidence="1">
    <location>
        <begin position="91"/>
        <end position="135"/>
    </location>
</feature>
<dbReference type="Pfam" id="PF04865">
    <property type="entry name" value="Baseplate_J"/>
    <property type="match status" value="1"/>
</dbReference>
<sequence length="629" mass="70041">MDEDKKITKIVISKEDELTDIVSAILDSQNERIVLTFAEETDLLISPINLKVLLETADESEKLLVAQIIKNPTGQRNAILANMSTIDTSQFPDEEVWEKEEENRMKRLNPPKKVPKKEEHKKEDLPKEEGSSDFQKRVNDAIEKNKQDRDLKKPDDDLLITLDQDLPTGQEEEMRFVRLDEDPVTQEQADLSKVDFKDKTKNPITGEKKTKVKGNVDFAKSFKSFFTGIGAFFKKIPIPNKLKKLAPIIAISTVALALLVGFIFFRTGVVAKVKIYVEAKEVEIEQNFEGDENIKEIDFEEFKIPVKTETVEKARSTNVNATGKAFRGEKATGSVNITYICEDPEGTEAPTVPAGTAIQVGELNYVLDSAVNLICNLAVQSSVTAVEVGDEYNISAGKFITLQGYSSNQVIVNNPAAFTGGSKEEYTVLSKADVDGAVESLKKLAIEEGEQELKDLTGNWKIIEDSITSKVIPDSIDTEVAIGSEADTVNVSIKTESKASYFLNNGFDEGVANLLTEKAKEENLFETEGDLDLELDEKIEKEVSVVESNSKGITIKLTAKGVVKPKVDKERIIEDLKGKNWEEGNKYIQSLSFSQKEPLVDFVPEWFPDWLKSFPSRQGGIIIEVVEVK</sequence>